<evidence type="ECO:0000256" key="4">
    <source>
        <dbReference type="ARBA" id="ARBA00022692"/>
    </source>
</evidence>
<dbReference type="EMBL" id="KE560903">
    <property type="protein sequence ID" value="EPZ34966.1"/>
    <property type="molecule type" value="Genomic_DNA"/>
</dbReference>
<keyword evidence="8" id="KW-0811">Translocation</keyword>
<dbReference type="InterPro" id="IPR016482">
    <property type="entry name" value="SecG/Sec61-beta/Sbh"/>
</dbReference>
<dbReference type="OrthoDB" id="5401193at2759"/>
<feature type="transmembrane region" description="Helical" evidence="10">
    <location>
        <begin position="35"/>
        <end position="55"/>
    </location>
</feature>
<evidence type="ECO:0000256" key="2">
    <source>
        <dbReference type="ARBA" id="ARBA00006103"/>
    </source>
</evidence>
<dbReference type="PANTHER" id="PTHR13509">
    <property type="entry name" value="SEC61 SUBUNIT BETA"/>
    <property type="match status" value="1"/>
</dbReference>
<name>A0A075B1X0_ROZAC</name>
<keyword evidence="3" id="KW-0813">Transport</keyword>
<keyword evidence="9 10" id="KW-0472">Membrane</keyword>
<comment type="similarity">
    <text evidence="2">Belongs to the SEC61-beta family.</text>
</comment>
<evidence type="ECO:0000313" key="12">
    <source>
        <dbReference type="Proteomes" id="UP000030755"/>
    </source>
</evidence>
<evidence type="ECO:0000256" key="9">
    <source>
        <dbReference type="ARBA" id="ARBA00023136"/>
    </source>
</evidence>
<evidence type="ECO:0000313" key="11">
    <source>
        <dbReference type="EMBL" id="EPZ34966.1"/>
    </source>
</evidence>
<dbReference type="GO" id="GO:0006886">
    <property type="term" value="P:intracellular protein transport"/>
    <property type="evidence" value="ECO:0007669"/>
    <property type="project" value="InterPro"/>
</dbReference>
<gene>
    <name evidence="11" type="ORF">O9G_001696</name>
</gene>
<comment type="subcellular location">
    <subcellularLocation>
        <location evidence="1">Endoplasmic reticulum membrane</location>
        <topology evidence="1">Single-pass membrane protein</topology>
    </subcellularLocation>
</comment>
<dbReference type="HOGENOM" id="CLU_2962156_0_0_1"/>
<sequence>MQVVSGAVGAAKSTSAMMSLYSDESPGFKVRSEPLVVLVFSIVFVGSVFLLHIWAKYTK</sequence>
<evidence type="ECO:0000256" key="5">
    <source>
        <dbReference type="ARBA" id="ARBA00022824"/>
    </source>
</evidence>
<organism evidence="11 12">
    <name type="scientific">Rozella allomycis (strain CSF55)</name>
    <dbReference type="NCBI Taxonomy" id="988480"/>
    <lineage>
        <taxon>Eukaryota</taxon>
        <taxon>Fungi</taxon>
        <taxon>Fungi incertae sedis</taxon>
        <taxon>Cryptomycota</taxon>
        <taxon>Cryptomycota incertae sedis</taxon>
        <taxon>Rozella</taxon>
    </lineage>
</organism>
<dbReference type="STRING" id="988480.A0A075B1X0"/>
<keyword evidence="4 10" id="KW-0812">Transmembrane</keyword>
<reference evidence="11 12" key="1">
    <citation type="journal article" date="2013" name="Curr. Biol.">
        <title>Shared signatures of parasitism and phylogenomics unite Cryptomycota and microsporidia.</title>
        <authorList>
            <person name="James T.Y."/>
            <person name="Pelin A."/>
            <person name="Bonen L."/>
            <person name="Ahrendt S."/>
            <person name="Sain D."/>
            <person name="Corradi N."/>
            <person name="Stajich J.E."/>
        </authorList>
    </citation>
    <scope>NUCLEOTIDE SEQUENCE [LARGE SCALE GENOMIC DNA]</scope>
    <source>
        <strain evidence="11 12">CSF55</strain>
    </source>
</reference>
<protein>
    <recommendedName>
        <fullName evidence="13">Protein transport protein Sec61 subunit beta</fullName>
    </recommendedName>
</protein>
<evidence type="ECO:0000256" key="7">
    <source>
        <dbReference type="ARBA" id="ARBA00022989"/>
    </source>
</evidence>
<keyword evidence="6" id="KW-0653">Protein transport</keyword>
<evidence type="ECO:0000256" key="6">
    <source>
        <dbReference type="ARBA" id="ARBA00022927"/>
    </source>
</evidence>
<evidence type="ECO:0000256" key="8">
    <source>
        <dbReference type="ARBA" id="ARBA00023010"/>
    </source>
</evidence>
<dbReference type="GO" id="GO:0005784">
    <property type="term" value="C:Sec61 translocon complex"/>
    <property type="evidence" value="ECO:0007669"/>
    <property type="project" value="InterPro"/>
</dbReference>
<keyword evidence="5" id="KW-0256">Endoplasmic reticulum</keyword>
<dbReference type="Pfam" id="PF03911">
    <property type="entry name" value="Sec61_beta"/>
    <property type="match status" value="1"/>
</dbReference>
<dbReference type="AlphaFoldDB" id="A0A075B1X0"/>
<dbReference type="Proteomes" id="UP000030755">
    <property type="component" value="Unassembled WGS sequence"/>
</dbReference>
<keyword evidence="7 10" id="KW-1133">Transmembrane helix</keyword>
<evidence type="ECO:0000256" key="1">
    <source>
        <dbReference type="ARBA" id="ARBA00004389"/>
    </source>
</evidence>
<evidence type="ECO:0000256" key="3">
    <source>
        <dbReference type="ARBA" id="ARBA00022448"/>
    </source>
</evidence>
<keyword evidence="12" id="KW-1185">Reference proteome</keyword>
<proteinExistence type="inferred from homology"/>
<accession>A0A075B1X0</accession>
<evidence type="ECO:0000256" key="10">
    <source>
        <dbReference type="SAM" id="Phobius"/>
    </source>
</evidence>
<dbReference type="InterPro" id="IPR030671">
    <property type="entry name" value="Sec61-beta/Sbh"/>
</dbReference>
<evidence type="ECO:0008006" key="13">
    <source>
        <dbReference type="Google" id="ProtNLM"/>
    </source>
</evidence>